<comment type="subcellular location">
    <subcellularLocation>
        <location evidence="1">Membrane</location>
        <topology evidence="1">Multi-pass membrane protein</topology>
    </subcellularLocation>
</comment>
<evidence type="ECO:0000313" key="10">
    <source>
        <dbReference type="Proteomes" id="UP000887229"/>
    </source>
</evidence>
<dbReference type="PIRSF" id="PIRSF006060">
    <property type="entry name" value="AA_transporter"/>
    <property type="match status" value="1"/>
</dbReference>
<dbReference type="Pfam" id="PF00324">
    <property type="entry name" value="AA_permease"/>
    <property type="match status" value="1"/>
</dbReference>
<keyword evidence="4" id="KW-0029">Amino-acid transport</keyword>
<evidence type="ECO:0000256" key="3">
    <source>
        <dbReference type="ARBA" id="ARBA00022692"/>
    </source>
</evidence>
<keyword evidence="5 7" id="KW-1133">Transmembrane helix</keyword>
<dbReference type="FunFam" id="1.20.1740.10:FF:000006">
    <property type="entry name" value="General amino acid permease"/>
    <property type="match status" value="1"/>
</dbReference>
<dbReference type="PANTHER" id="PTHR43341">
    <property type="entry name" value="AMINO ACID PERMEASE"/>
    <property type="match status" value="1"/>
</dbReference>
<feature type="transmembrane region" description="Helical" evidence="7">
    <location>
        <begin position="225"/>
        <end position="249"/>
    </location>
</feature>
<evidence type="ECO:0000256" key="1">
    <source>
        <dbReference type="ARBA" id="ARBA00004141"/>
    </source>
</evidence>
<reference evidence="9" key="1">
    <citation type="journal article" date="2021" name="IMA Fungus">
        <title>Genomic characterization of three marine fungi, including Emericellopsis atlantica sp. nov. with signatures of a generalist lifestyle and marine biomass degradation.</title>
        <authorList>
            <person name="Hagestad O.C."/>
            <person name="Hou L."/>
            <person name="Andersen J.H."/>
            <person name="Hansen E.H."/>
            <person name="Altermark B."/>
            <person name="Li C."/>
            <person name="Kuhnert E."/>
            <person name="Cox R.J."/>
            <person name="Crous P.W."/>
            <person name="Spatafora J.W."/>
            <person name="Lail K."/>
            <person name="Amirebrahimi M."/>
            <person name="Lipzen A."/>
            <person name="Pangilinan J."/>
            <person name="Andreopoulos W."/>
            <person name="Hayes R.D."/>
            <person name="Ng V."/>
            <person name="Grigoriev I.V."/>
            <person name="Jackson S.A."/>
            <person name="Sutton T.D.S."/>
            <person name="Dobson A.D.W."/>
            <person name="Rama T."/>
        </authorList>
    </citation>
    <scope>NUCLEOTIDE SEQUENCE</scope>
    <source>
        <strain evidence="9">TS7</strain>
    </source>
</reference>
<feature type="transmembrane region" description="Helical" evidence="7">
    <location>
        <begin position="481"/>
        <end position="501"/>
    </location>
</feature>
<dbReference type="GO" id="GO:0015171">
    <property type="term" value="F:amino acid transmembrane transporter activity"/>
    <property type="evidence" value="ECO:0007669"/>
    <property type="project" value="TreeGrafter"/>
</dbReference>
<feature type="transmembrane region" description="Helical" evidence="7">
    <location>
        <begin position="45"/>
        <end position="63"/>
    </location>
</feature>
<keyword evidence="3 7" id="KW-0812">Transmembrane</keyword>
<keyword evidence="10" id="KW-1185">Reference proteome</keyword>
<gene>
    <name evidence="9" type="ORF">F5Z01DRAFT_273643</name>
</gene>
<dbReference type="InterPro" id="IPR004841">
    <property type="entry name" value="AA-permease/SLC12A_dom"/>
</dbReference>
<name>A0A9P7ZGS6_9HYPO</name>
<dbReference type="PANTHER" id="PTHR43341:SF9">
    <property type="entry name" value="DICARBOXYLIC AMINO ACID PERMEASE"/>
    <property type="match status" value="1"/>
</dbReference>
<feature type="transmembrane region" description="Helical" evidence="7">
    <location>
        <begin position="377"/>
        <end position="396"/>
    </location>
</feature>
<feature type="transmembrane region" description="Helical" evidence="7">
    <location>
        <begin position="187"/>
        <end position="205"/>
    </location>
</feature>
<feature type="transmembrane region" description="Helical" evidence="7">
    <location>
        <begin position="75"/>
        <end position="93"/>
    </location>
</feature>
<evidence type="ECO:0000256" key="4">
    <source>
        <dbReference type="ARBA" id="ARBA00022970"/>
    </source>
</evidence>
<keyword evidence="6 7" id="KW-0472">Membrane</keyword>
<evidence type="ECO:0000256" key="5">
    <source>
        <dbReference type="ARBA" id="ARBA00022989"/>
    </source>
</evidence>
<dbReference type="GeneID" id="70289603"/>
<dbReference type="EMBL" id="MU251267">
    <property type="protein sequence ID" value="KAG9251636.1"/>
    <property type="molecule type" value="Genomic_DNA"/>
</dbReference>
<dbReference type="InterPro" id="IPR050524">
    <property type="entry name" value="APC_YAT"/>
</dbReference>
<dbReference type="PROSITE" id="PS00218">
    <property type="entry name" value="AMINO_ACID_PERMEASE_1"/>
    <property type="match status" value="1"/>
</dbReference>
<feature type="transmembrane region" description="Helical" evidence="7">
    <location>
        <begin position="402"/>
        <end position="428"/>
    </location>
</feature>
<feature type="transmembrane region" description="Helical" evidence="7">
    <location>
        <begin position="126"/>
        <end position="147"/>
    </location>
</feature>
<organism evidence="9 10">
    <name type="scientific">Emericellopsis atlantica</name>
    <dbReference type="NCBI Taxonomy" id="2614577"/>
    <lineage>
        <taxon>Eukaryota</taxon>
        <taxon>Fungi</taxon>
        <taxon>Dikarya</taxon>
        <taxon>Ascomycota</taxon>
        <taxon>Pezizomycotina</taxon>
        <taxon>Sordariomycetes</taxon>
        <taxon>Hypocreomycetidae</taxon>
        <taxon>Hypocreales</taxon>
        <taxon>Bionectriaceae</taxon>
        <taxon>Emericellopsis</taxon>
    </lineage>
</organism>
<evidence type="ECO:0000313" key="9">
    <source>
        <dbReference type="EMBL" id="KAG9251636.1"/>
    </source>
</evidence>
<evidence type="ECO:0000256" key="2">
    <source>
        <dbReference type="ARBA" id="ARBA00022448"/>
    </source>
</evidence>
<protein>
    <submittedName>
        <fullName evidence="9">Dicarboxylic amino acid permease</fullName>
    </submittedName>
</protein>
<keyword evidence="2" id="KW-0813">Transport</keyword>
<feature type="transmembrane region" description="Helical" evidence="7">
    <location>
        <begin position="449"/>
        <end position="469"/>
    </location>
</feature>
<dbReference type="OrthoDB" id="3900342at2759"/>
<feature type="transmembrane region" description="Helical" evidence="7">
    <location>
        <begin position="275"/>
        <end position="294"/>
    </location>
</feature>
<dbReference type="AlphaFoldDB" id="A0A9P7ZGS6"/>
<accession>A0A9P7ZGS6</accession>
<dbReference type="InterPro" id="IPR004840">
    <property type="entry name" value="Amino_acid_permease_CS"/>
</dbReference>
<comment type="caution">
    <text evidence="9">The sequence shown here is derived from an EMBL/GenBank/DDBJ whole genome shotgun (WGS) entry which is preliminary data.</text>
</comment>
<proteinExistence type="predicted"/>
<evidence type="ECO:0000256" key="6">
    <source>
        <dbReference type="ARBA" id="ARBA00023136"/>
    </source>
</evidence>
<feature type="domain" description="Amino acid permease/ SLC12A" evidence="8">
    <location>
        <begin position="45"/>
        <end position="506"/>
    </location>
</feature>
<sequence>MATTVDLEDMKLDEQNMPTTITSHQNGEMADTENQLKREFKPRQVFMFSIACAIGTGLVIGSGTGLSRGGPGSLLISYIMVGVAVFFVMTSLGEMAAFVPMNKGFAGYASRMVDPAFGFATGWNYFFKYMIAAPANLTAAGLVIQYWRPDLNVAIWVAVFGVAIITINVLHVSMIGETEFWLGATKILVLIILIISCLVVALGGGPNHVRTGFHYWSDPGAFKEYLAVGSLGRFLGFWACVCQACFAYVGTEVVGMTFGETPNPRKNIPRAVKQTFWRIAVFYILAVVVLGMAVPSDNELLIGATKKSTSADASPFVVAVRLAGIAVLPDFVNASLLVFTLSAACTDIYCASRSLYGLARDKQAPAIFGKTLKNGNPIWATAVSSCSVALGFLNASKSSGTVFQYLVSLVTIFSVLNWFAILVSFLFFRRALKAQRITPSMLPYSSIGQPWGACYALFISCSVIMFSGYDAFMGHFQVDVFVLKYLGVALFMLNTVGWKVWKKTRMVKPDQTDLITGRREFQETEFPNEQQWNEGFWRKLLRKGRIGS</sequence>
<feature type="transmembrane region" description="Helical" evidence="7">
    <location>
        <begin position="153"/>
        <end position="175"/>
    </location>
</feature>
<evidence type="ECO:0000256" key="7">
    <source>
        <dbReference type="SAM" id="Phobius"/>
    </source>
</evidence>
<evidence type="ECO:0000259" key="8">
    <source>
        <dbReference type="Pfam" id="PF00324"/>
    </source>
</evidence>
<dbReference type="Proteomes" id="UP000887229">
    <property type="component" value="Unassembled WGS sequence"/>
</dbReference>
<dbReference type="RefSeq" id="XP_046115560.1">
    <property type="nucleotide sequence ID" value="XM_046258700.1"/>
</dbReference>
<dbReference type="Gene3D" id="1.20.1740.10">
    <property type="entry name" value="Amino acid/polyamine transporter I"/>
    <property type="match status" value="1"/>
</dbReference>
<dbReference type="GO" id="GO:0016020">
    <property type="term" value="C:membrane"/>
    <property type="evidence" value="ECO:0007669"/>
    <property type="project" value="UniProtKB-SubCell"/>
</dbReference>